<proteinExistence type="predicted"/>
<gene>
    <name evidence="1" type="ORF">Q604_UNBC06997G0002</name>
</gene>
<dbReference type="EMBL" id="AZMM01006997">
    <property type="protein sequence ID" value="ETJ39010.1"/>
    <property type="molecule type" value="Genomic_DNA"/>
</dbReference>
<comment type="caution">
    <text evidence="1">The sequence shown here is derived from an EMBL/GenBank/DDBJ whole genome shotgun (WGS) entry which is preliminary data.</text>
</comment>
<evidence type="ECO:0000313" key="1">
    <source>
        <dbReference type="EMBL" id="ETJ39010.1"/>
    </source>
</evidence>
<protein>
    <submittedName>
        <fullName evidence="1">Uncharacterized protein</fullName>
    </submittedName>
</protein>
<sequence>KSEFPQNELITEKGIDKFFKNSREFVLKHIQV</sequence>
<accession>W1YBC7</accession>
<reference evidence="1" key="1">
    <citation type="submission" date="2013-12" db="EMBL/GenBank/DDBJ databases">
        <title>A Varibaculum cambriense genome reconstructed from a premature infant gut community with otherwise low bacterial novelty that shifts toward anaerobic metabolism during the third week of life.</title>
        <authorList>
            <person name="Brown C.T."/>
            <person name="Sharon I."/>
            <person name="Thomas B.C."/>
            <person name="Castelle C.J."/>
            <person name="Morowitz M.J."/>
            <person name="Banfield J.F."/>
        </authorList>
    </citation>
    <scope>NUCLEOTIDE SEQUENCE</scope>
</reference>
<organism evidence="1">
    <name type="scientific">human gut metagenome</name>
    <dbReference type="NCBI Taxonomy" id="408170"/>
    <lineage>
        <taxon>unclassified sequences</taxon>
        <taxon>metagenomes</taxon>
        <taxon>organismal metagenomes</taxon>
    </lineage>
</organism>
<dbReference type="AlphaFoldDB" id="W1YBC7"/>
<feature type="non-terminal residue" evidence="1">
    <location>
        <position position="1"/>
    </location>
</feature>
<name>W1YBC7_9ZZZZ</name>